<evidence type="ECO:0000256" key="3">
    <source>
        <dbReference type="ARBA" id="ARBA00018111"/>
    </source>
</evidence>
<dbReference type="InterPro" id="IPR053924">
    <property type="entry name" value="RecX_HTH_2nd"/>
</dbReference>
<accession>A0A7Y9FJ10</accession>
<dbReference type="RefSeq" id="WP_140460591.1">
    <property type="nucleotide sequence ID" value="NZ_BAABFI010000016.1"/>
</dbReference>
<name>A0A7Y9FJ10_9CELL</name>
<dbReference type="AlphaFoldDB" id="A0A7Y9FJ10"/>
<keyword evidence="4 5" id="KW-0963">Cytoplasm</keyword>
<dbReference type="GO" id="GO:0005737">
    <property type="term" value="C:cytoplasm"/>
    <property type="evidence" value="ECO:0007669"/>
    <property type="project" value="UniProtKB-SubCell"/>
</dbReference>
<dbReference type="Pfam" id="PF21982">
    <property type="entry name" value="RecX_HTH1"/>
    <property type="match status" value="1"/>
</dbReference>
<dbReference type="InterPro" id="IPR003783">
    <property type="entry name" value="Regulatory_RecX"/>
</dbReference>
<dbReference type="PANTHER" id="PTHR33602">
    <property type="entry name" value="REGULATORY PROTEIN RECX FAMILY PROTEIN"/>
    <property type="match status" value="1"/>
</dbReference>
<comment type="caution">
    <text evidence="11">The sequence shown here is derived from an EMBL/GenBank/DDBJ whole genome shotgun (WGS) entry which is preliminary data.</text>
</comment>
<protein>
    <recommendedName>
        <fullName evidence="3 5">Regulatory protein RecX</fullName>
    </recommendedName>
</protein>
<dbReference type="InterPro" id="IPR053925">
    <property type="entry name" value="RecX_HTH_3rd"/>
</dbReference>
<dbReference type="InterPro" id="IPR053926">
    <property type="entry name" value="RecX_HTH_1st"/>
</dbReference>
<evidence type="ECO:0000256" key="4">
    <source>
        <dbReference type="ARBA" id="ARBA00022490"/>
    </source>
</evidence>
<keyword evidence="13" id="KW-1185">Reference proteome</keyword>
<dbReference type="Pfam" id="PF02631">
    <property type="entry name" value="RecX_HTH2"/>
    <property type="match status" value="1"/>
</dbReference>
<gene>
    <name evidence="5 10" type="primary">recX</name>
    <name evidence="11" type="ORF">BKA21_003734</name>
    <name evidence="10" type="ORF">Col01nite_31110</name>
</gene>
<organism evidence="11 12">
    <name type="scientific">Cellulomonas oligotrophica</name>
    <dbReference type="NCBI Taxonomy" id="931536"/>
    <lineage>
        <taxon>Bacteria</taxon>
        <taxon>Bacillati</taxon>
        <taxon>Actinomycetota</taxon>
        <taxon>Actinomycetes</taxon>
        <taxon>Micrococcales</taxon>
        <taxon>Cellulomonadaceae</taxon>
        <taxon>Cellulomonas</taxon>
    </lineage>
</organism>
<evidence type="ECO:0000313" key="11">
    <source>
        <dbReference type="EMBL" id="NYD88185.1"/>
    </source>
</evidence>
<evidence type="ECO:0000259" key="7">
    <source>
        <dbReference type="Pfam" id="PF02631"/>
    </source>
</evidence>
<evidence type="ECO:0000313" key="10">
    <source>
        <dbReference type="EMBL" id="GIG33952.1"/>
    </source>
</evidence>
<dbReference type="EMBL" id="JACCBK010000001">
    <property type="protein sequence ID" value="NYD88185.1"/>
    <property type="molecule type" value="Genomic_DNA"/>
</dbReference>
<feature type="domain" description="RecX second three-helical" evidence="7">
    <location>
        <begin position="81"/>
        <end position="122"/>
    </location>
</feature>
<evidence type="ECO:0000256" key="2">
    <source>
        <dbReference type="ARBA" id="ARBA00009695"/>
    </source>
</evidence>
<evidence type="ECO:0000256" key="1">
    <source>
        <dbReference type="ARBA" id="ARBA00004496"/>
    </source>
</evidence>
<sequence length="196" mass="21301">MSTFGRGRRRGARSEEPPATGDAAQEADADPEQVARAIALRMLTAAPRSRAQLAEAMARRDVPEAVAERVLDRFADVGLVDDAEYAGMVVRTRHAERGLSRRALGTELRRRGIDDETAAVALEQVDDEDEEQAARALVRKKLRTTTGLDPQVRTRRTYAALARKGYPPALVGRVLREELAAEGIDAEEDGDLLGGG</sequence>
<dbReference type="GO" id="GO:0006282">
    <property type="term" value="P:regulation of DNA repair"/>
    <property type="evidence" value="ECO:0007669"/>
    <property type="project" value="UniProtKB-UniRule"/>
</dbReference>
<comment type="subcellular location">
    <subcellularLocation>
        <location evidence="1 5">Cytoplasm</location>
    </subcellularLocation>
</comment>
<dbReference type="Gene3D" id="1.10.10.10">
    <property type="entry name" value="Winged helix-like DNA-binding domain superfamily/Winged helix DNA-binding domain"/>
    <property type="match status" value="3"/>
</dbReference>
<feature type="domain" description="RecX third three-helical" evidence="8">
    <location>
        <begin position="129"/>
        <end position="175"/>
    </location>
</feature>
<reference evidence="11 12" key="1">
    <citation type="submission" date="2020-07" db="EMBL/GenBank/DDBJ databases">
        <title>Sequencing the genomes of 1000 actinobacteria strains.</title>
        <authorList>
            <person name="Klenk H.-P."/>
        </authorList>
    </citation>
    <scope>NUCLEOTIDE SEQUENCE [LARGE SCALE GENOMIC DNA]</scope>
    <source>
        <strain evidence="11 12">DSM 24482</strain>
    </source>
</reference>
<evidence type="ECO:0000256" key="6">
    <source>
        <dbReference type="SAM" id="MobiDB-lite"/>
    </source>
</evidence>
<evidence type="ECO:0000259" key="9">
    <source>
        <dbReference type="Pfam" id="PF21982"/>
    </source>
</evidence>
<dbReference type="PANTHER" id="PTHR33602:SF1">
    <property type="entry name" value="REGULATORY PROTEIN RECX FAMILY PROTEIN"/>
    <property type="match status" value="1"/>
</dbReference>
<dbReference type="Proteomes" id="UP000618382">
    <property type="component" value="Unassembled WGS sequence"/>
</dbReference>
<evidence type="ECO:0000259" key="8">
    <source>
        <dbReference type="Pfam" id="PF21981"/>
    </source>
</evidence>
<dbReference type="Proteomes" id="UP000577956">
    <property type="component" value="Unassembled WGS sequence"/>
</dbReference>
<proteinExistence type="inferred from homology"/>
<feature type="domain" description="RecX first three-helical" evidence="9">
    <location>
        <begin position="35"/>
        <end position="73"/>
    </location>
</feature>
<dbReference type="HAMAP" id="MF_01114">
    <property type="entry name" value="RecX"/>
    <property type="match status" value="1"/>
</dbReference>
<evidence type="ECO:0000256" key="5">
    <source>
        <dbReference type="HAMAP-Rule" id="MF_01114"/>
    </source>
</evidence>
<evidence type="ECO:0000313" key="12">
    <source>
        <dbReference type="Proteomes" id="UP000577956"/>
    </source>
</evidence>
<dbReference type="EMBL" id="BONN01000010">
    <property type="protein sequence ID" value="GIG33952.1"/>
    <property type="molecule type" value="Genomic_DNA"/>
</dbReference>
<comment type="similarity">
    <text evidence="2 5">Belongs to the RecX family.</text>
</comment>
<dbReference type="Pfam" id="PF21981">
    <property type="entry name" value="RecX_HTH3"/>
    <property type="match status" value="1"/>
</dbReference>
<reference evidence="10 13" key="2">
    <citation type="submission" date="2021-01" db="EMBL/GenBank/DDBJ databases">
        <title>Whole genome shotgun sequence of Cellulomonas oligotrophica NBRC 109435.</title>
        <authorList>
            <person name="Komaki H."/>
            <person name="Tamura T."/>
        </authorList>
    </citation>
    <scope>NUCLEOTIDE SEQUENCE [LARGE SCALE GENOMIC DNA]</scope>
    <source>
        <strain evidence="10 13">NBRC 109435</strain>
    </source>
</reference>
<comment type="function">
    <text evidence="5">Modulates RecA activity.</text>
</comment>
<evidence type="ECO:0000313" key="13">
    <source>
        <dbReference type="Proteomes" id="UP000618382"/>
    </source>
</evidence>
<dbReference type="InterPro" id="IPR036388">
    <property type="entry name" value="WH-like_DNA-bd_sf"/>
</dbReference>
<feature type="region of interest" description="Disordered" evidence="6">
    <location>
        <begin position="1"/>
        <end position="31"/>
    </location>
</feature>
<feature type="compositionally biased region" description="Basic residues" evidence="6">
    <location>
        <begin position="1"/>
        <end position="11"/>
    </location>
</feature>